<feature type="region of interest" description="Disordered" evidence="1">
    <location>
        <begin position="85"/>
        <end position="112"/>
    </location>
</feature>
<reference evidence="2 3" key="1">
    <citation type="submission" date="2016-07" db="EMBL/GenBank/DDBJ databases">
        <title>Pervasive Adenine N6-methylation of Active Genes in Fungi.</title>
        <authorList>
            <consortium name="DOE Joint Genome Institute"/>
            <person name="Mondo S.J."/>
            <person name="Dannebaum R.O."/>
            <person name="Kuo R.C."/>
            <person name="Labutti K."/>
            <person name="Haridas S."/>
            <person name="Kuo A."/>
            <person name="Salamov A."/>
            <person name="Ahrendt S.R."/>
            <person name="Lipzen A."/>
            <person name="Sullivan W."/>
            <person name="Andreopoulos W.B."/>
            <person name="Clum A."/>
            <person name="Lindquist E."/>
            <person name="Daum C."/>
            <person name="Ramamoorthy G.K."/>
            <person name="Gryganskyi A."/>
            <person name="Culley D."/>
            <person name="Magnuson J.K."/>
            <person name="James T.Y."/>
            <person name="O'Malley M.A."/>
            <person name="Stajich J.E."/>
            <person name="Spatafora J.W."/>
            <person name="Visel A."/>
            <person name="Grigoriev I.V."/>
        </authorList>
    </citation>
    <scope>NUCLEOTIDE SEQUENCE [LARGE SCALE GENOMIC DNA]</scope>
    <source>
        <strain evidence="2 3">JEL800</strain>
    </source>
</reference>
<comment type="caution">
    <text evidence="2">The sequence shown here is derived from an EMBL/GenBank/DDBJ whole genome shotgun (WGS) entry which is preliminary data.</text>
</comment>
<keyword evidence="3" id="KW-1185">Reference proteome</keyword>
<gene>
    <name evidence="2" type="ORF">BCR33DRAFT_714088</name>
</gene>
<dbReference type="OrthoDB" id="263560at2759"/>
<proteinExistence type="predicted"/>
<dbReference type="AlphaFoldDB" id="A0A1Y2CPQ0"/>
<dbReference type="Proteomes" id="UP000193642">
    <property type="component" value="Unassembled WGS sequence"/>
</dbReference>
<dbReference type="EMBL" id="MCGO01000010">
    <property type="protein sequence ID" value="ORY49010.1"/>
    <property type="molecule type" value="Genomic_DNA"/>
</dbReference>
<evidence type="ECO:0000256" key="1">
    <source>
        <dbReference type="SAM" id="MobiDB-lite"/>
    </source>
</evidence>
<accession>A0A1Y2CPQ0</accession>
<organism evidence="2 3">
    <name type="scientific">Rhizoclosmatium globosum</name>
    <dbReference type="NCBI Taxonomy" id="329046"/>
    <lineage>
        <taxon>Eukaryota</taxon>
        <taxon>Fungi</taxon>
        <taxon>Fungi incertae sedis</taxon>
        <taxon>Chytridiomycota</taxon>
        <taxon>Chytridiomycota incertae sedis</taxon>
        <taxon>Chytridiomycetes</taxon>
        <taxon>Chytridiales</taxon>
        <taxon>Chytriomycetaceae</taxon>
        <taxon>Rhizoclosmatium</taxon>
    </lineage>
</organism>
<name>A0A1Y2CPQ0_9FUNG</name>
<sequence length="112" mass="12820">MLGDYIVDFFSQNGLRIDPTDLEENLIDFFADPSNNGAASQSRRVRAEGEEDDDDTVMMILKMECRIMERQVGAGRQGIWKWTSAATPAPRQEPIIDEDGFELVQQKGRRRR</sequence>
<evidence type="ECO:0000313" key="3">
    <source>
        <dbReference type="Proteomes" id="UP000193642"/>
    </source>
</evidence>
<evidence type="ECO:0000313" key="2">
    <source>
        <dbReference type="EMBL" id="ORY49010.1"/>
    </source>
</evidence>
<feature type="region of interest" description="Disordered" evidence="1">
    <location>
        <begin position="31"/>
        <end position="52"/>
    </location>
</feature>
<feature type="compositionally biased region" description="Polar residues" evidence="1">
    <location>
        <begin position="33"/>
        <end position="42"/>
    </location>
</feature>
<protein>
    <submittedName>
        <fullName evidence="2">Uncharacterized protein</fullName>
    </submittedName>
</protein>